<reference evidence="1" key="1">
    <citation type="submission" date="2015-07" db="EMBL/GenBank/DDBJ databases">
        <title>MeaNS - Measles Nucleotide Surveillance Program.</title>
        <authorList>
            <person name="Tran T."/>
            <person name="Druce J."/>
        </authorList>
    </citation>
    <scope>NUCLEOTIDE SEQUENCE</scope>
    <source>
        <strain evidence="1">UCB-OBI-ISO-001</strain>
        <tissue evidence="1">Gonad</tissue>
    </source>
</reference>
<organism evidence="1">
    <name type="scientific">Octopus bimaculoides</name>
    <name type="common">California two-spotted octopus</name>
    <dbReference type="NCBI Taxonomy" id="37653"/>
    <lineage>
        <taxon>Eukaryota</taxon>
        <taxon>Metazoa</taxon>
        <taxon>Spiralia</taxon>
        <taxon>Lophotrochozoa</taxon>
        <taxon>Mollusca</taxon>
        <taxon>Cephalopoda</taxon>
        <taxon>Coleoidea</taxon>
        <taxon>Octopodiformes</taxon>
        <taxon>Octopoda</taxon>
        <taxon>Incirrata</taxon>
        <taxon>Octopodidae</taxon>
        <taxon>Octopus</taxon>
    </lineage>
</organism>
<protein>
    <submittedName>
        <fullName evidence="1">Uncharacterized protein</fullName>
    </submittedName>
</protein>
<evidence type="ECO:0000313" key="1">
    <source>
        <dbReference type="EMBL" id="KOF92191.1"/>
    </source>
</evidence>
<sequence length="72" mass="7794">MSCNIIFSKPTLLNVSNPSSVFCAVLSYTLNMSTPRDGSPLLPHSFSRARSLFLSQGAPTTVPDWPTFCAKS</sequence>
<gene>
    <name evidence="1" type="ORF">OCBIM_22007096mg</name>
</gene>
<accession>A0A0L8HSK9</accession>
<proteinExistence type="predicted"/>
<name>A0A0L8HSK9_OCTBM</name>
<dbReference type="AlphaFoldDB" id="A0A0L8HSK9"/>
<dbReference type="EMBL" id="KQ417377">
    <property type="protein sequence ID" value="KOF92191.1"/>
    <property type="molecule type" value="Genomic_DNA"/>
</dbReference>